<dbReference type="SMART" id="SM00895">
    <property type="entry name" value="FCD"/>
    <property type="match status" value="1"/>
</dbReference>
<dbReference type="InterPro" id="IPR011711">
    <property type="entry name" value="GntR_C"/>
</dbReference>
<dbReference type="InterPro" id="IPR036388">
    <property type="entry name" value="WH-like_DNA-bd_sf"/>
</dbReference>
<evidence type="ECO:0000256" key="3">
    <source>
        <dbReference type="ARBA" id="ARBA00023163"/>
    </source>
</evidence>
<dbReference type="PRINTS" id="PR00035">
    <property type="entry name" value="HTHGNTR"/>
</dbReference>
<sequence>MNTEPIQRRKIYQEVVDRLLQRIRDGEWRPGDQLPSERDLMDTYGVGRPAVREALQDLARSGIVEITHGERARVMVPTADLLIEQVAGGAQHLLRMQPDMLEHLKDARVFMEMGMCRMAAQRADAQDVQRLRQRLDDHRAALNQLDVFLHKDMLFHREIANISGNPIYPAIVEALFNWAGAYYQSIVRAPGSEALTLAEHTRIFEAIAAGDGDAAAQAMSDHLLRANDLYHRPENRPA</sequence>
<dbReference type="CDD" id="cd07377">
    <property type="entry name" value="WHTH_GntR"/>
    <property type="match status" value="1"/>
</dbReference>
<dbReference type="InterPro" id="IPR036390">
    <property type="entry name" value="WH_DNA-bd_sf"/>
</dbReference>
<dbReference type="Proteomes" id="UP001156903">
    <property type="component" value="Unassembled WGS sequence"/>
</dbReference>
<dbReference type="Pfam" id="PF00392">
    <property type="entry name" value="GntR"/>
    <property type="match status" value="1"/>
</dbReference>
<dbReference type="RefSeq" id="WP_284309550.1">
    <property type="nucleotide sequence ID" value="NZ_BSPB01000102.1"/>
</dbReference>
<dbReference type="Gene3D" id="1.10.10.10">
    <property type="entry name" value="Winged helix-like DNA-binding domain superfamily/Winged helix DNA-binding domain"/>
    <property type="match status" value="1"/>
</dbReference>
<accession>A0ABQ6CFB7</accession>
<gene>
    <name evidence="5" type="ORF">GCM10007935_43630</name>
</gene>
<dbReference type="SMART" id="SM00345">
    <property type="entry name" value="HTH_GNTR"/>
    <property type="match status" value="1"/>
</dbReference>
<organism evidence="5 6">
    <name type="scientific">Hydrogenophaga electricum</name>
    <dbReference type="NCBI Taxonomy" id="1230953"/>
    <lineage>
        <taxon>Bacteria</taxon>
        <taxon>Pseudomonadati</taxon>
        <taxon>Pseudomonadota</taxon>
        <taxon>Betaproteobacteria</taxon>
        <taxon>Burkholderiales</taxon>
        <taxon>Comamonadaceae</taxon>
        <taxon>Hydrogenophaga</taxon>
    </lineage>
</organism>
<evidence type="ECO:0000313" key="6">
    <source>
        <dbReference type="Proteomes" id="UP001156903"/>
    </source>
</evidence>
<name>A0ABQ6CFB7_9BURK</name>
<evidence type="ECO:0000256" key="1">
    <source>
        <dbReference type="ARBA" id="ARBA00023015"/>
    </source>
</evidence>
<dbReference type="Gene3D" id="1.20.120.530">
    <property type="entry name" value="GntR ligand-binding domain-like"/>
    <property type="match status" value="1"/>
</dbReference>
<dbReference type="PANTHER" id="PTHR43537">
    <property type="entry name" value="TRANSCRIPTIONAL REGULATOR, GNTR FAMILY"/>
    <property type="match status" value="1"/>
</dbReference>
<evidence type="ECO:0000259" key="4">
    <source>
        <dbReference type="PROSITE" id="PS50949"/>
    </source>
</evidence>
<protein>
    <submittedName>
        <fullName evidence="5">GntR family transcriptional regulator</fullName>
    </submittedName>
</protein>
<evidence type="ECO:0000313" key="5">
    <source>
        <dbReference type="EMBL" id="GLS16917.1"/>
    </source>
</evidence>
<dbReference type="Pfam" id="PF07729">
    <property type="entry name" value="FCD"/>
    <property type="match status" value="1"/>
</dbReference>
<dbReference type="NCBIfam" id="NF003011">
    <property type="entry name" value="PRK03837.1"/>
    <property type="match status" value="1"/>
</dbReference>
<comment type="caution">
    <text evidence="5">The sequence shown here is derived from an EMBL/GenBank/DDBJ whole genome shotgun (WGS) entry which is preliminary data.</text>
</comment>
<keyword evidence="1" id="KW-0805">Transcription regulation</keyword>
<reference evidence="6" key="1">
    <citation type="journal article" date="2019" name="Int. J. Syst. Evol. Microbiol.">
        <title>The Global Catalogue of Microorganisms (GCM) 10K type strain sequencing project: providing services to taxonomists for standard genome sequencing and annotation.</title>
        <authorList>
            <consortium name="The Broad Institute Genomics Platform"/>
            <consortium name="The Broad Institute Genome Sequencing Center for Infectious Disease"/>
            <person name="Wu L."/>
            <person name="Ma J."/>
        </authorList>
    </citation>
    <scope>NUCLEOTIDE SEQUENCE [LARGE SCALE GENOMIC DNA]</scope>
    <source>
        <strain evidence="6">NBRC 109341</strain>
    </source>
</reference>
<evidence type="ECO:0000256" key="2">
    <source>
        <dbReference type="ARBA" id="ARBA00023125"/>
    </source>
</evidence>
<keyword evidence="6" id="KW-1185">Reference proteome</keyword>
<keyword evidence="2" id="KW-0238">DNA-binding</keyword>
<dbReference type="InterPro" id="IPR008920">
    <property type="entry name" value="TF_FadR/GntR_C"/>
</dbReference>
<dbReference type="InterPro" id="IPR000524">
    <property type="entry name" value="Tscrpt_reg_HTH_GntR"/>
</dbReference>
<dbReference type="SUPFAM" id="SSF48008">
    <property type="entry name" value="GntR ligand-binding domain-like"/>
    <property type="match status" value="1"/>
</dbReference>
<dbReference type="SUPFAM" id="SSF46785">
    <property type="entry name" value="Winged helix' DNA-binding domain"/>
    <property type="match status" value="1"/>
</dbReference>
<keyword evidence="3" id="KW-0804">Transcription</keyword>
<feature type="domain" description="HTH gntR-type" evidence="4">
    <location>
        <begin position="9"/>
        <end position="77"/>
    </location>
</feature>
<dbReference type="PROSITE" id="PS50949">
    <property type="entry name" value="HTH_GNTR"/>
    <property type="match status" value="1"/>
</dbReference>
<dbReference type="EMBL" id="BSPB01000102">
    <property type="protein sequence ID" value="GLS16917.1"/>
    <property type="molecule type" value="Genomic_DNA"/>
</dbReference>
<dbReference type="PANTHER" id="PTHR43537:SF5">
    <property type="entry name" value="UXU OPERON TRANSCRIPTIONAL REGULATOR"/>
    <property type="match status" value="1"/>
</dbReference>
<proteinExistence type="predicted"/>